<dbReference type="CDD" id="cd04301">
    <property type="entry name" value="NAT_SF"/>
    <property type="match status" value="1"/>
</dbReference>
<comment type="caution">
    <text evidence="4">The sequence shown here is derived from an EMBL/GenBank/DDBJ whole genome shotgun (WGS) entry which is preliminary data.</text>
</comment>
<feature type="domain" description="N-acetyltransferase" evidence="3">
    <location>
        <begin position="3"/>
        <end position="170"/>
    </location>
</feature>
<evidence type="ECO:0000313" key="5">
    <source>
        <dbReference type="Proteomes" id="UP001403385"/>
    </source>
</evidence>
<dbReference type="Gene3D" id="3.40.630.30">
    <property type="match status" value="1"/>
</dbReference>
<evidence type="ECO:0000313" key="4">
    <source>
        <dbReference type="EMBL" id="MEN7547028.1"/>
    </source>
</evidence>
<accession>A0AAW9RZN9</accession>
<name>A0AAW9RZN9_9BACT</name>
<dbReference type="SUPFAM" id="SSF55729">
    <property type="entry name" value="Acyl-CoA N-acyltransferases (Nat)"/>
    <property type="match status" value="1"/>
</dbReference>
<dbReference type="Proteomes" id="UP001403385">
    <property type="component" value="Unassembled WGS sequence"/>
</dbReference>
<dbReference type="InterPro" id="IPR016181">
    <property type="entry name" value="Acyl_CoA_acyltransferase"/>
</dbReference>
<evidence type="ECO:0000256" key="2">
    <source>
        <dbReference type="ARBA" id="ARBA00023315"/>
    </source>
</evidence>
<dbReference type="EMBL" id="JBDKWZ010000002">
    <property type="protein sequence ID" value="MEN7547028.1"/>
    <property type="molecule type" value="Genomic_DNA"/>
</dbReference>
<sequence length="193" mass="22107">MSYTTRFANLTDKENLLELYKRVSKIIGGIARTESEITETYIINNLKKSINNGICLVIDQPNGDKIIAEIHCYKLPPSVFDHILSELTIVVDPEYQNQGLGTLLFNSLLKHIENNRTDILRVELIARESNVKAITFYEKLGFKIEGRFERRIDNKTENFEADIPMAWFNKNYTPQNITAMTADSLSAESTRIC</sequence>
<dbReference type="PANTHER" id="PTHR43420">
    <property type="entry name" value="ACETYLTRANSFERASE"/>
    <property type="match status" value="1"/>
</dbReference>
<organism evidence="4 5">
    <name type="scientific">Rapidithrix thailandica</name>
    <dbReference type="NCBI Taxonomy" id="413964"/>
    <lineage>
        <taxon>Bacteria</taxon>
        <taxon>Pseudomonadati</taxon>
        <taxon>Bacteroidota</taxon>
        <taxon>Cytophagia</taxon>
        <taxon>Cytophagales</taxon>
        <taxon>Flammeovirgaceae</taxon>
        <taxon>Rapidithrix</taxon>
    </lineage>
</organism>
<proteinExistence type="predicted"/>
<protein>
    <submittedName>
        <fullName evidence="4">N-acetyltransferase</fullName>
        <ecNumber evidence="4">2.3.1.-</ecNumber>
    </submittedName>
</protein>
<evidence type="ECO:0000259" key="3">
    <source>
        <dbReference type="PROSITE" id="PS51186"/>
    </source>
</evidence>
<dbReference type="AlphaFoldDB" id="A0AAW9RZN9"/>
<dbReference type="GO" id="GO:0016747">
    <property type="term" value="F:acyltransferase activity, transferring groups other than amino-acyl groups"/>
    <property type="evidence" value="ECO:0007669"/>
    <property type="project" value="InterPro"/>
</dbReference>
<dbReference type="InterPro" id="IPR000182">
    <property type="entry name" value="GNAT_dom"/>
</dbReference>
<evidence type="ECO:0000256" key="1">
    <source>
        <dbReference type="ARBA" id="ARBA00022679"/>
    </source>
</evidence>
<dbReference type="InterPro" id="IPR050680">
    <property type="entry name" value="YpeA/RimI_acetyltransf"/>
</dbReference>
<keyword evidence="5" id="KW-1185">Reference proteome</keyword>
<dbReference type="Pfam" id="PF00583">
    <property type="entry name" value="Acetyltransf_1"/>
    <property type="match status" value="1"/>
</dbReference>
<dbReference type="RefSeq" id="WP_346819816.1">
    <property type="nucleotide sequence ID" value="NZ_JBDKWZ010000002.1"/>
</dbReference>
<keyword evidence="2 4" id="KW-0012">Acyltransferase</keyword>
<keyword evidence="1 4" id="KW-0808">Transferase</keyword>
<reference evidence="4 5" key="1">
    <citation type="submission" date="2024-04" db="EMBL/GenBank/DDBJ databases">
        <title>Novel genus in family Flammeovirgaceae.</title>
        <authorList>
            <person name="Nguyen T.H."/>
            <person name="Vuong T.Q."/>
            <person name="Le H."/>
            <person name="Kim S.-G."/>
        </authorList>
    </citation>
    <scope>NUCLEOTIDE SEQUENCE [LARGE SCALE GENOMIC DNA]</scope>
    <source>
        <strain evidence="4 5">JCM 23209</strain>
    </source>
</reference>
<gene>
    <name evidence="4" type="ORF">AAG747_03870</name>
</gene>
<dbReference type="PROSITE" id="PS51186">
    <property type="entry name" value="GNAT"/>
    <property type="match status" value="1"/>
</dbReference>
<dbReference type="EC" id="2.3.1.-" evidence="4"/>